<sequence length="129" mass="13927">MTFTPAELDYLNAQHLGRLATVSPAGDTQNNPVGFFVDAESGTITIGGHALGASKKFRNIQQGSTVAFVVDDMVSVDPWEVRGIEIRGTAEALTDVDPPVPFFSREIIRITPKKVISWGLSGPRETRTA</sequence>
<comment type="caution">
    <text evidence="2">The sequence shown here is derived from an EMBL/GenBank/DDBJ whole genome shotgun (WGS) entry which is preliminary data.</text>
</comment>
<keyword evidence="2" id="KW-0560">Oxidoreductase</keyword>
<dbReference type="EC" id="1.-.-.-" evidence="2"/>
<accession>A0A5C4W9N7</accession>
<dbReference type="AlphaFoldDB" id="A0A5C4W9N7"/>
<proteinExistence type="predicted"/>
<gene>
    <name evidence="2" type="ORF">FH608_024195</name>
</gene>
<dbReference type="Gene3D" id="2.30.110.10">
    <property type="entry name" value="Electron Transport, Fmn-binding Protein, Chain A"/>
    <property type="match status" value="1"/>
</dbReference>
<dbReference type="OrthoDB" id="3693562at2"/>
<dbReference type="SUPFAM" id="SSF50475">
    <property type="entry name" value="FMN-binding split barrel"/>
    <property type="match status" value="1"/>
</dbReference>
<keyword evidence="3" id="KW-1185">Reference proteome</keyword>
<name>A0A5C4W9N7_9ACTN</name>
<dbReference type="InterPro" id="IPR011576">
    <property type="entry name" value="Pyridox_Oxase_N"/>
</dbReference>
<dbReference type="EMBL" id="VDLX02000009">
    <property type="protein sequence ID" value="KAB8192601.1"/>
    <property type="molecule type" value="Genomic_DNA"/>
</dbReference>
<dbReference type="RefSeq" id="WP_139632888.1">
    <property type="nucleotide sequence ID" value="NZ_CP045572.1"/>
</dbReference>
<organism evidence="2 3">
    <name type="scientific">Nonomuraea phyllanthi</name>
    <dbReference type="NCBI Taxonomy" id="2219224"/>
    <lineage>
        <taxon>Bacteria</taxon>
        <taxon>Bacillati</taxon>
        <taxon>Actinomycetota</taxon>
        <taxon>Actinomycetes</taxon>
        <taxon>Streptosporangiales</taxon>
        <taxon>Streptosporangiaceae</taxon>
        <taxon>Nonomuraea</taxon>
    </lineage>
</organism>
<reference evidence="2 3" key="1">
    <citation type="submission" date="2019-10" db="EMBL/GenBank/DDBJ databases">
        <title>Nonomuraea sp. nov., isolated from Phyllanthus amarus.</title>
        <authorList>
            <person name="Klykleung N."/>
            <person name="Tanasupawat S."/>
        </authorList>
    </citation>
    <scope>NUCLEOTIDE SEQUENCE [LARGE SCALE GENOMIC DNA]</scope>
    <source>
        <strain evidence="2 3">PA1-10</strain>
    </source>
</reference>
<dbReference type="NCBIfam" id="TIGR04023">
    <property type="entry name" value="PPOX_MSMEG_5819"/>
    <property type="match status" value="1"/>
</dbReference>
<dbReference type="InterPro" id="IPR012349">
    <property type="entry name" value="Split_barrel_FMN-bd"/>
</dbReference>
<evidence type="ECO:0000313" key="2">
    <source>
        <dbReference type="EMBL" id="KAB8192601.1"/>
    </source>
</evidence>
<dbReference type="InterPro" id="IPR024031">
    <property type="entry name" value="MSMEG_5819/OxyR"/>
</dbReference>
<feature type="domain" description="Pyridoxamine 5'-phosphate oxidase N-terminal" evidence="1">
    <location>
        <begin position="5"/>
        <end position="106"/>
    </location>
</feature>
<dbReference type="GO" id="GO:0016491">
    <property type="term" value="F:oxidoreductase activity"/>
    <property type="evidence" value="ECO:0007669"/>
    <property type="project" value="UniProtKB-KW"/>
</dbReference>
<protein>
    <submittedName>
        <fullName evidence="2">PPOX class F420-dependent oxidoreductase</fullName>
        <ecNumber evidence="2">1.-.-.-</ecNumber>
    </submittedName>
</protein>
<dbReference type="Proteomes" id="UP000312512">
    <property type="component" value="Unassembled WGS sequence"/>
</dbReference>
<dbReference type="Pfam" id="PF01243">
    <property type="entry name" value="PNPOx_N"/>
    <property type="match status" value="1"/>
</dbReference>
<accession>A0A5P9YQW3</accession>
<evidence type="ECO:0000259" key="1">
    <source>
        <dbReference type="Pfam" id="PF01243"/>
    </source>
</evidence>
<evidence type="ECO:0000313" key="3">
    <source>
        <dbReference type="Proteomes" id="UP000312512"/>
    </source>
</evidence>